<dbReference type="Proteomes" id="UP000574769">
    <property type="component" value="Unassembled WGS sequence"/>
</dbReference>
<feature type="domain" description="TraK C-terminal" evidence="3">
    <location>
        <begin position="166"/>
        <end position="268"/>
    </location>
</feature>
<evidence type="ECO:0000313" key="5">
    <source>
        <dbReference type="Proteomes" id="UP000574769"/>
    </source>
</evidence>
<keyword evidence="5" id="KW-1185">Reference proteome</keyword>
<evidence type="ECO:0000256" key="1">
    <source>
        <dbReference type="SAM" id="Phobius"/>
    </source>
</evidence>
<keyword evidence="1" id="KW-0472">Membrane</keyword>
<comment type="caution">
    <text evidence="4">The sequence shown here is derived from an EMBL/GenBank/DDBJ whole genome shotgun (WGS) entry which is preliminary data.</text>
</comment>
<dbReference type="InterPro" id="IPR010563">
    <property type="entry name" value="TraK_N"/>
</dbReference>
<name>A0A7W7EYZ1_9SPHN</name>
<protein>
    <submittedName>
        <fullName evidence="4">Conjugal transfer pilus assembly protein TraK</fullName>
    </submittedName>
</protein>
<feature type="transmembrane region" description="Helical" evidence="1">
    <location>
        <begin position="28"/>
        <end position="48"/>
    </location>
</feature>
<dbReference type="Pfam" id="PF06586">
    <property type="entry name" value="TraK_N"/>
    <property type="match status" value="1"/>
</dbReference>
<dbReference type="InterPro" id="IPR055397">
    <property type="entry name" value="TraK_C"/>
</dbReference>
<dbReference type="EMBL" id="JACHNY010000008">
    <property type="protein sequence ID" value="MBB4619278.1"/>
    <property type="molecule type" value="Genomic_DNA"/>
</dbReference>
<feature type="domain" description="TraK N-terminal" evidence="2">
    <location>
        <begin position="54"/>
        <end position="154"/>
    </location>
</feature>
<keyword evidence="1" id="KW-0812">Transmembrane</keyword>
<accession>A0A7W7EYZ1</accession>
<sequence>MTDAFYAFGSAALGTVLASRTMCWLSRIAGAALIAVAVFVFAAPAFAASDQTLMVADGAQVSCTASAKDLTRISLVGDEFAGVSKINTGNPSDDFSVVNEPVRGDIYLSVPEGFNRQTLSFFGTSKRGYVYKFACRIAGDQAVQVFLSNPAIAKADAAEAAPTKVAAASTPEDAAVSLVQAMYANKSVDGYELRQRSLKPVYVGDLKVQMISEYRGEALTGRVLRIENKGTQEKVLTEAQVAPASALAVSIAEPKLAPGRVTTAYLVSRNGN</sequence>
<gene>
    <name evidence="4" type="ORF">GGQ96_003431</name>
</gene>
<evidence type="ECO:0000313" key="4">
    <source>
        <dbReference type="EMBL" id="MBB4619278.1"/>
    </source>
</evidence>
<keyword evidence="1" id="KW-1133">Transmembrane helix</keyword>
<proteinExistence type="predicted"/>
<evidence type="ECO:0000259" key="3">
    <source>
        <dbReference type="Pfam" id="PF23536"/>
    </source>
</evidence>
<organism evidence="4 5">
    <name type="scientific">Sphingomonas abaci</name>
    <dbReference type="NCBI Taxonomy" id="237611"/>
    <lineage>
        <taxon>Bacteria</taxon>
        <taxon>Pseudomonadati</taxon>
        <taxon>Pseudomonadota</taxon>
        <taxon>Alphaproteobacteria</taxon>
        <taxon>Sphingomonadales</taxon>
        <taxon>Sphingomonadaceae</taxon>
        <taxon>Sphingomonas</taxon>
    </lineage>
</organism>
<evidence type="ECO:0000259" key="2">
    <source>
        <dbReference type="Pfam" id="PF06586"/>
    </source>
</evidence>
<dbReference type="AlphaFoldDB" id="A0A7W7EYZ1"/>
<dbReference type="Pfam" id="PF23536">
    <property type="entry name" value="TraK_C"/>
    <property type="match status" value="1"/>
</dbReference>
<reference evidence="4 5" key="1">
    <citation type="submission" date="2020-08" db="EMBL/GenBank/DDBJ databases">
        <title>Genomic Encyclopedia of Type Strains, Phase IV (KMG-IV): sequencing the most valuable type-strain genomes for metagenomic binning, comparative biology and taxonomic classification.</title>
        <authorList>
            <person name="Goeker M."/>
        </authorList>
    </citation>
    <scope>NUCLEOTIDE SEQUENCE [LARGE SCALE GENOMIC DNA]</scope>
    <source>
        <strain evidence="4 5">DSM 15867</strain>
    </source>
</reference>